<proteinExistence type="predicted"/>
<accession>A0A0C7R4I6</accession>
<protein>
    <submittedName>
        <fullName evidence="1">Uncharacterized protein</fullName>
    </submittedName>
</protein>
<evidence type="ECO:0000313" key="2">
    <source>
        <dbReference type="Proteomes" id="UP000049127"/>
    </source>
</evidence>
<organism evidence="1 2">
    <name type="scientific">Paraclostridium sordellii</name>
    <name type="common">Clostridium sordellii</name>
    <dbReference type="NCBI Taxonomy" id="1505"/>
    <lineage>
        <taxon>Bacteria</taxon>
        <taxon>Bacillati</taxon>
        <taxon>Bacillota</taxon>
        <taxon>Clostridia</taxon>
        <taxon>Peptostreptococcales</taxon>
        <taxon>Peptostreptococcaceae</taxon>
        <taxon>Paraclostridium</taxon>
    </lineage>
</organism>
<dbReference type="Proteomes" id="UP000049127">
    <property type="component" value="Unassembled WGS sequence"/>
</dbReference>
<reference evidence="1 2" key="1">
    <citation type="submission" date="2015-01" db="EMBL/GenBank/DDBJ databases">
        <authorList>
            <person name="Aslett A.Martin."/>
            <person name="De Silva Nishadi"/>
        </authorList>
    </citation>
    <scope>NUCLEOTIDE SEQUENCE [LARGE SCALE GENOMIC DNA]</scope>
    <source>
        <strain evidence="1 2">R28058</strain>
    </source>
</reference>
<name>A0A0C7R4I6_PARSO</name>
<dbReference type="OrthoDB" id="1748039at2"/>
<dbReference type="EMBL" id="CEKZ01000003">
    <property type="protein sequence ID" value="CEQ03094.1"/>
    <property type="molecule type" value="Genomic_DNA"/>
</dbReference>
<gene>
    <name evidence="1" type="ORF">R28058_08271</name>
</gene>
<dbReference type="RefSeq" id="WP_055341577.1">
    <property type="nucleotide sequence ID" value="NZ_CDNI01000003.1"/>
</dbReference>
<sequence>MSNFEDGNGTVYINEIEKLKETEYYLRKKRSKEPKKNLDLNNFKYQNITSDLGYKIDIPLHFEKKETINDKCFDTIFLEKDKEYDLYNIKTQGFFIEIPGECMNLISIESILKHMANIDEIKEYENNNVSGKLVKTKPSNGIKDYILITKVEKGIYELKISIDEFLKEDYEKVALNIINSFEKI</sequence>
<dbReference type="AlphaFoldDB" id="A0A0C7R4I6"/>
<evidence type="ECO:0000313" key="1">
    <source>
        <dbReference type="EMBL" id="CEQ03094.1"/>
    </source>
</evidence>